<evidence type="ECO:0000256" key="8">
    <source>
        <dbReference type="ARBA" id="ARBA00022840"/>
    </source>
</evidence>
<dbReference type="PANTHER" id="PTHR27005">
    <property type="entry name" value="WALL-ASSOCIATED RECEPTOR KINASE-LIKE 21"/>
    <property type="match status" value="1"/>
</dbReference>
<organism evidence="15 16">
    <name type="scientific">Ricinus communis</name>
    <name type="common">Castor bean</name>
    <dbReference type="NCBI Taxonomy" id="3988"/>
    <lineage>
        <taxon>Eukaryota</taxon>
        <taxon>Viridiplantae</taxon>
        <taxon>Streptophyta</taxon>
        <taxon>Embryophyta</taxon>
        <taxon>Tracheophyta</taxon>
        <taxon>Spermatophyta</taxon>
        <taxon>Magnoliopsida</taxon>
        <taxon>eudicotyledons</taxon>
        <taxon>Gunneridae</taxon>
        <taxon>Pentapetalae</taxon>
        <taxon>rosids</taxon>
        <taxon>fabids</taxon>
        <taxon>Malpighiales</taxon>
        <taxon>Euphorbiaceae</taxon>
        <taxon>Acalyphoideae</taxon>
        <taxon>Acalypheae</taxon>
        <taxon>Ricinus</taxon>
    </lineage>
</organism>
<evidence type="ECO:0000313" key="16">
    <source>
        <dbReference type="Proteomes" id="UP000008311"/>
    </source>
</evidence>
<evidence type="ECO:0000256" key="2">
    <source>
        <dbReference type="ARBA" id="ARBA00022527"/>
    </source>
</evidence>
<dbReference type="InterPro" id="IPR017441">
    <property type="entry name" value="Protein_kinase_ATP_BS"/>
</dbReference>
<dbReference type="GO" id="GO:0005886">
    <property type="term" value="C:plasma membrane"/>
    <property type="evidence" value="ECO:0000318"/>
    <property type="project" value="GO_Central"/>
</dbReference>
<dbReference type="GO" id="GO:0007166">
    <property type="term" value="P:cell surface receptor signaling pathway"/>
    <property type="evidence" value="ECO:0000318"/>
    <property type="project" value="GO_Central"/>
</dbReference>
<feature type="domain" description="Protein kinase" evidence="14">
    <location>
        <begin position="355"/>
        <end position="628"/>
    </location>
</feature>
<evidence type="ECO:0000256" key="12">
    <source>
        <dbReference type="ARBA" id="ARBA00047951"/>
    </source>
</evidence>
<dbReference type="InterPro" id="IPR000719">
    <property type="entry name" value="Prot_kinase_dom"/>
</dbReference>
<dbReference type="GO" id="GO:0005524">
    <property type="term" value="F:ATP binding"/>
    <property type="evidence" value="ECO:0007669"/>
    <property type="project" value="UniProtKB-UniRule"/>
</dbReference>
<sequence length="629" mass="70092">MLLLGPTSNIPLLNISLQRQLIITLWVATGACSNWYNQAIILDDVYSFPDTQSKFTAFGCDTSAFMSDPDGKTFQSGCVSLCTNISNIIDGSCSGIGCCQTSIPKGLRTLHIDLGSYYDHTLAWNFNPCSYAFLAEQDCFKFSLSDIWNLSNNNHLTFQNPTSAPVLLDWVVGLETCEKVGKIQQTILVGETATVLTQQMAQDIAATAMKAIKETHIFPMDAKMLMSVLIRKTNPVKEYALIHQGVTSVFDTIDDGEIDGVRCIPAHQTQFPILQFTLGRSPVTSLGWRRSLVSAHCCFLDVLGHPKKEAHQTEKKISSKNGGLLLQQHLSLRERSVETTKIFTAEELKIATDKFDESNVLGRGGYGTVYKGILADKTVVAIKRSKVIDESQIEQFINEVVILSQINHKNVVRLLGCCLETQVPLLVYEFITNGTLHHHIHDCSFSWENRLRIAAETAGALAYLHSAASPPIIHRDIKSPNILEDNHLRAKVSDFDASRLVPLDQTQLSTLMQGTLGYLDPQYFLTSQLTEKSDVYSFGIVLAELMTGKQALLFDRQEEERNLAMYFISSMKENCLSNILDDRIFQEMNDNRIIQVAELAKSCLKMSGDERPTMKEVAMELEGLRSILG</sequence>
<dbReference type="FunFam" id="1.10.510.10:FF:000084">
    <property type="entry name" value="Wall-associated receptor kinase 2"/>
    <property type="match status" value="1"/>
</dbReference>
<dbReference type="InParanoid" id="B9R8V4"/>
<dbReference type="Proteomes" id="UP000008311">
    <property type="component" value="Unassembled WGS sequence"/>
</dbReference>
<evidence type="ECO:0000256" key="7">
    <source>
        <dbReference type="ARBA" id="ARBA00022777"/>
    </source>
</evidence>
<keyword evidence="7 15" id="KW-0418">Kinase</keyword>
<comment type="catalytic activity">
    <reaction evidence="11">
        <text>L-seryl-[protein] + ATP = O-phospho-L-seryl-[protein] + ADP + H(+)</text>
        <dbReference type="Rhea" id="RHEA:17989"/>
        <dbReference type="Rhea" id="RHEA-COMP:9863"/>
        <dbReference type="Rhea" id="RHEA-COMP:11604"/>
        <dbReference type="ChEBI" id="CHEBI:15378"/>
        <dbReference type="ChEBI" id="CHEBI:29999"/>
        <dbReference type="ChEBI" id="CHEBI:30616"/>
        <dbReference type="ChEBI" id="CHEBI:83421"/>
        <dbReference type="ChEBI" id="CHEBI:456216"/>
    </reaction>
</comment>
<comment type="catalytic activity">
    <reaction evidence="12">
        <text>L-threonyl-[protein] + ATP = O-phospho-L-threonyl-[protein] + ADP + H(+)</text>
        <dbReference type="Rhea" id="RHEA:46608"/>
        <dbReference type="Rhea" id="RHEA-COMP:11060"/>
        <dbReference type="Rhea" id="RHEA-COMP:11605"/>
        <dbReference type="ChEBI" id="CHEBI:15378"/>
        <dbReference type="ChEBI" id="CHEBI:30013"/>
        <dbReference type="ChEBI" id="CHEBI:30616"/>
        <dbReference type="ChEBI" id="CHEBI:61977"/>
        <dbReference type="ChEBI" id="CHEBI:456216"/>
    </reaction>
</comment>
<dbReference type="SUPFAM" id="SSF56112">
    <property type="entry name" value="Protein kinase-like (PK-like)"/>
    <property type="match status" value="1"/>
</dbReference>
<dbReference type="STRING" id="3988.B9R8V4"/>
<accession>B9R8V4</accession>
<dbReference type="PANTHER" id="PTHR27005:SF511">
    <property type="entry name" value="WALL-ASSOCIATED RECEPTOR KINASE 1-RELATED"/>
    <property type="match status" value="1"/>
</dbReference>
<keyword evidence="2" id="KW-0723">Serine/threonine-protein kinase</keyword>
<dbReference type="GO" id="GO:0106310">
    <property type="term" value="F:protein serine kinase activity"/>
    <property type="evidence" value="ECO:0007669"/>
    <property type="project" value="RHEA"/>
</dbReference>
<dbReference type="PROSITE" id="PS00107">
    <property type="entry name" value="PROTEIN_KINASE_ATP"/>
    <property type="match status" value="1"/>
</dbReference>
<dbReference type="EC" id="1.3.1.74" evidence="15"/>
<dbReference type="EMBL" id="EQ973772">
    <property type="protein sequence ID" value="EEF52934.1"/>
    <property type="molecule type" value="Genomic_DNA"/>
</dbReference>
<evidence type="ECO:0000259" key="14">
    <source>
        <dbReference type="PROSITE" id="PS50011"/>
    </source>
</evidence>
<reference evidence="16" key="1">
    <citation type="journal article" date="2010" name="Nat. Biotechnol.">
        <title>Draft genome sequence of the oilseed species Ricinus communis.</title>
        <authorList>
            <person name="Chan A.P."/>
            <person name="Crabtree J."/>
            <person name="Zhao Q."/>
            <person name="Lorenzi H."/>
            <person name="Orvis J."/>
            <person name="Puiu D."/>
            <person name="Melake-Berhan A."/>
            <person name="Jones K.M."/>
            <person name="Redman J."/>
            <person name="Chen G."/>
            <person name="Cahoon E.B."/>
            <person name="Gedil M."/>
            <person name="Stanke M."/>
            <person name="Haas B.J."/>
            <person name="Wortman J.R."/>
            <person name="Fraser-Liggett C.M."/>
            <person name="Ravel J."/>
            <person name="Rabinowicz P.D."/>
        </authorList>
    </citation>
    <scope>NUCLEOTIDE SEQUENCE [LARGE SCALE GENOMIC DNA]</scope>
    <source>
        <strain evidence="16">cv. Hale</strain>
    </source>
</reference>
<evidence type="ECO:0000256" key="1">
    <source>
        <dbReference type="ARBA" id="ARBA00004479"/>
    </source>
</evidence>
<dbReference type="Gene3D" id="3.30.200.20">
    <property type="entry name" value="Phosphorylase Kinase, domain 1"/>
    <property type="match status" value="1"/>
</dbReference>
<dbReference type="InterPro" id="IPR011009">
    <property type="entry name" value="Kinase-like_dom_sf"/>
</dbReference>
<dbReference type="Pfam" id="PF00069">
    <property type="entry name" value="Pkinase"/>
    <property type="match status" value="1"/>
</dbReference>
<protein>
    <submittedName>
        <fullName evidence="15">Wall-associated kinase, putative</fullName>
        <ecNumber evidence="15">1.3.1.74</ecNumber>
    </submittedName>
</protein>
<evidence type="ECO:0000256" key="3">
    <source>
        <dbReference type="ARBA" id="ARBA00022679"/>
    </source>
</evidence>
<evidence type="ECO:0000256" key="9">
    <source>
        <dbReference type="ARBA" id="ARBA00022989"/>
    </source>
</evidence>
<keyword evidence="16" id="KW-1185">Reference proteome</keyword>
<name>B9R8V4_RICCO</name>
<evidence type="ECO:0000256" key="10">
    <source>
        <dbReference type="ARBA" id="ARBA00023136"/>
    </source>
</evidence>
<keyword evidence="6 13" id="KW-0547">Nucleotide-binding</keyword>
<comment type="subcellular location">
    <subcellularLocation>
        <location evidence="1">Membrane</location>
        <topology evidence="1">Single-pass type I membrane protein</topology>
    </subcellularLocation>
</comment>
<keyword evidence="4" id="KW-0812">Transmembrane</keyword>
<evidence type="ECO:0000256" key="13">
    <source>
        <dbReference type="PROSITE-ProRule" id="PRU10141"/>
    </source>
</evidence>
<evidence type="ECO:0000256" key="6">
    <source>
        <dbReference type="ARBA" id="ARBA00022741"/>
    </source>
</evidence>
<keyword evidence="8 13" id="KW-0067">ATP-binding</keyword>
<dbReference type="GO" id="GO:0032440">
    <property type="term" value="F:2-alkenal reductase [NAD(P)H] activity"/>
    <property type="evidence" value="ECO:0007669"/>
    <property type="project" value="UniProtKB-EC"/>
</dbReference>
<keyword evidence="10" id="KW-0472">Membrane</keyword>
<dbReference type="PROSITE" id="PS50011">
    <property type="entry name" value="PROTEIN_KINASE_DOM"/>
    <property type="match status" value="1"/>
</dbReference>
<dbReference type="InterPro" id="IPR045274">
    <property type="entry name" value="WAK-like"/>
</dbReference>
<keyword evidence="3" id="KW-0808">Transferase</keyword>
<keyword evidence="5" id="KW-0732">Signal</keyword>
<evidence type="ECO:0000256" key="11">
    <source>
        <dbReference type="ARBA" id="ARBA00047558"/>
    </source>
</evidence>
<dbReference type="AlphaFoldDB" id="B9R8V4"/>
<dbReference type="GO" id="GO:0004674">
    <property type="term" value="F:protein serine/threonine kinase activity"/>
    <property type="evidence" value="ECO:0007669"/>
    <property type="project" value="UniProtKB-KW"/>
</dbReference>
<feature type="binding site" evidence="13">
    <location>
        <position position="383"/>
    </location>
    <ligand>
        <name>ATP</name>
        <dbReference type="ChEBI" id="CHEBI:30616"/>
    </ligand>
</feature>
<keyword evidence="15" id="KW-0560">Oxidoreductase</keyword>
<dbReference type="SMART" id="SM00220">
    <property type="entry name" value="S_TKc"/>
    <property type="match status" value="1"/>
</dbReference>
<evidence type="ECO:0000256" key="4">
    <source>
        <dbReference type="ARBA" id="ARBA00022692"/>
    </source>
</evidence>
<evidence type="ECO:0000313" key="15">
    <source>
        <dbReference type="EMBL" id="EEF52934.1"/>
    </source>
</evidence>
<dbReference type="Gene3D" id="1.10.510.10">
    <property type="entry name" value="Transferase(Phosphotransferase) domain 1"/>
    <property type="match status" value="1"/>
</dbReference>
<keyword evidence="9" id="KW-1133">Transmembrane helix</keyword>
<dbReference type="FunFam" id="3.30.200.20:FF:000043">
    <property type="entry name" value="Wall-associated receptor kinase 2"/>
    <property type="match status" value="1"/>
</dbReference>
<dbReference type="eggNOG" id="ENOG502QQPF">
    <property type="taxonomic scope" value="Eukaryota"/>
</dbReference>
<proteinExistence type="predicted"/>
<evidence type="ECO:0000256" key="5">
    <source>
        <dbReference type="ARBA" id="ARBA00022729"/>
    </source>
</evidence>
<gene>
    <name evidence="15" type="ORF">RCOM_1602450</name>
</gene>